<accession>A0A1D9G8P3</accession>
<name>A0A1D9G8P3_MOOP1</name>
<evidence type="ECO:0008006" key="3">
    <source>
        <dbReference type="Google" id="ProtNLM"/>
    </source>
</evidence>
<dbReference type="Proteomes" id="UP000176944">
    <property type="component" value="Chromosome"/>
</dbReference>
<dbReference type="EMBL" id="CP017708">
    <property type="protein sequence ID" value="AOY83921.1"/>
    <property type="molecule type" value="Genomic_DNA"/>
</dbReference>
<gene>
    <name evidence="1" type="ORF">BJP36_32370</name>
</gene>
<evidence type="ECO:0000313" key="1">
    <source>
        <dbReference type="EMBL" id="AOY83921.1"/>
    </source>
</evidence>
<dbReference type="InterPro" id="IPR035069">
    <property type="entry name" value="TTHA1013/TTHA0281-like"/>
</dbReference>
<dbReference type="SUPFAM" id="SSF143100">
    <property type="entry name" value="TTHA1013/TTHA0281-like"/>
    <property type="match status" value="1"/>
</dbReference>
<dbReference type="Gene3D" id="3.30.160.250">
    <property type="match status" value="1"/>
</dbReference>
<reference evidence="2" key="1">
    <citation type="submission" date="2016-10" db="EMBL/GenBank/DDBJ databases">
        <title>Comparative genomics uncovers the prolific and rare metabolic potential of the cyanobacterial genus Moorea.</title>
        <authorList>
            <person name="Leao T."/>
            <person name="Castelao G."/>
            <person name="Korobeynikov A."/>
            <person name="Monroe E.A."/>
            <person name="Podell S."/>
            <person name="Glukhov E."/>
            <person name="Allen E."/>
            <person name="Gerwick W.H."/>
            <person name="Gerwick L."/>
        </authorList>
    </citation>
    <scope>NUCLEOTIDE SEQUENCE [LARGE SCALE GENOMIC DNA]</scope>
    <source>
        <strain evidence="2">JHB</strain>
    </source>
</reference>
<organism evidence="1 2">
    <name type="scientific">Moorena producens (strain JHB)</name>
    <dbReference type="NCBI Taxonomy" id="1454205"/>
    <lineage>
        <taxon>Bacteria</taxon>
        <taxon>Bacillati</taxon>
        <taxon>Cyanobacteriota</taxon>
        <taxon>Cyanophyceae</taxon>
        <taxon>Coleofasciculales</taxon>
        <taxon>Coleofasciculaceae</taxon>
        <taxon>Moorena</taxon>
    </lineage>
</organism>
<dbReference type="AlphaFoldDB" id="A0A1D9G8P3"/>
<sequence length="112" mass="12663">MTIENNDVINMSQVVFLVEEDPEEGYTARVLGESIFTQADTLDQLTAMVRDAVQCHFEEANRPNVILLRTRPAWPTASAPYSLLPLPKCLFSIRSTEEPKILKNPKFLILNS</sequence>
<proteinExistence type="predicted"/>
<evidence type="ECO:0000313" key="2">
    <source>
        <dbReference type="Proteomes" id="UP000176944"/>
    </source>
</evidence>
<protein>
    <recommendedName>
        <fullName evidence="3">2-oxoisovalerate dehydrogenase E1 subunit beta</fullName>
    </recommendedName>
</protein>